<keyword evidence="5" id="KW-1185">Reference proteome</keyword>
<name>A0A7W6H765_9HYPH</name>
<feature type="chain" id="PRO_5030508120" evidence="2">
    <location>
        <begin position="25"/>
        <end position="358"/>
    </location>
</feature>
<dbReference type="Proteomes" id="UP000542776">
    <property type="component" value="Unassembled WGS sequence"/>
</dbReference>
<dbReference type="AlphaFoldDB" id="A0A7W6H765"/>
<gene>
    <name evidence="4" type="ORF">GGR04_003698</name>
</gene>
<evidence type="ECO:0000313" key="5">
    <source>
        <dbReference type="Proteomes" id="UP000542776"/>
    </source>
</evidence>
<dbReference type="SUPFAM" id="SSF53474">
    <property type="entry name" value="alpha/beta-Hydrolases"/>
    <property type="match status" value="1"/>
</dbReference>
<dbReference type="Pfam" id="PF07859">
    <property type="entry name" value="Abhydrolase_3"/>
    <property type="match status" value="1"/>
</dbReference>
<dbReference type="PANTHER" id="PTHR48081:SF8">
    <property type="entry name" value="ALPHA_BETA HYDROLASE FOLD-3 DOMAIN-CONTAINING PROTEIN-RELATED"/>
    <property type="match status" value="1"/>
</dbReference>
<keyword evidence="2" id="KW-0732">Signal</keyword>
<dbReference type="EMBL" id="JACIEK010000012">
    <property type="protein sequence ID" value="MBB3999828.1"/>
    <property type="molecule type" value="Genomic_DNA"/>
</dbReference>
<dbReference type="Gene3D" id="3.40.50.1820">
    <property type="entry name" value="alpha/beta hydrolase"/>
    <property type="match status" value="1"/>
</dbReference>
<dbReference type="PANTHER" id="PTHR48081">
    <property type="entry name" value="AB HYDROLASE SUPERFAMILY PROTEIN C4A8.06C"/>
    <property type="match status" value="1"/>
</dbReference>
<dbReference type="InterPro" id="IPR050300">
    <property type="entry name" value="GDXG_lipolytic_enzyme"/>
</dbReference>
<dbReference type="PROSITE" id="PS51318">
    <property type="entry name" value="TAT"/>
    <property type="match status" value="1"/>
</dbReference>
<dbReference type="InterPro" id="IPR029058">
    <property type="entry name" value="AB_hydrolase_fold"/>
</dbReference>
<accession>A0A7W6H765</accession>
<evidence type="ECO:0000313" key="4">
    <source>
        <dbReference type="EMBL" id="MBB3999828.1"/>
    </source>
</evidence>
<feature type="domain" description="Alpha/beta hydrolase fold-3" evidence="3">
    <location>
        <begin position="121"/>
        <end position="329"/>
    </location>
</feature>
<comment type="caution">
    <text evidence="4">The sequence shown here is derived from an EMBL/GenBank/DDBJ whole genome shotgun (WGS) entry which is preliminary data.</text>
</comment>
<proteinExistence type="predicted"/>
<reference evidence="4 5" key="1">
    <citation type="submission" date="2020-08" db="EMBL/GenBank/DDBJ databases">
        <title>Genomic Encyclopedia of Type Strains, Phase IV (KMG-IV): sequencing the most valuable type-strain genomes for metagenomic binning, comparative biology and taxonomic classification.</title>
        <authorList>
            <person name="Goeker M."/>
        </authorList>
    </citation>
    <scope>NUCLEOTIDE SEQUENCE [LARGE SCALE GENOMIC DNA]</scope>
    <source>
        <strain evidence="4 5">DSM 102238</strain>
    </source>
</reference>
<protein>
    <submittedName>
        <fullName evidence="4">Acetyl esterase/lipase</fullName>
    </submittedName>
</protein>
<evidence type="ECO:0000256" key="2">
    <source>
        <dbReference type="SAM" id="SignalP"/>
    </source>
</evidence>
<sequence>MKRMTRRQFAAGALAAMVSGSALAKTAADAPASADPLWFVDPDLRPEARAIQAMAGPGSDLTRETLPMVRRTMEALGGQPLPDVPVRRESVPVGGEHPDVAVYVINERSPPPRGGGTRPAILHLHGGGFVAGSARASLPVMQALARRLDCLVVSVEYRLAPETTWRGSIADTYAALSWLHAQAGALGVDPARVVVMGESAGGGHASLLAIAARQSPKLPIAFQLLVYPMLDDRTGSTRMPAFPIGTIGWTAAANRFAWGAFLGTEPGGSAVPSAAVPARLEDMAGLPPAFVGVGSIDLFFEESVVYASRLIKAGIPAELVVVPGAFHGFDVSASATPVAQRFDAARTEALRRALQSRA</sequence>
<dbReference type="InterPro" id="IPR013094">
    <property type="entry name" value="AB_hydrolase_3"/>
</dbReference>
<evidence type="ECO:0000256" key="1">
    <source>
        <dbReference type="ARBA" id="ARBA00022801"/>
    </source>
</evidence>
<organism evidence="4 5">
    <name type="scientific">Aureimonas pseudogalii</name>
    <dbReference type="NCBI Taxonomy" id="1744844"/>
    <lineage>
        <taxon>Bacteria</taxon>
        <taxon>Pseudomonadati</taxon>
        <taxon>Pseudomonadota</taxon>
        <taxon>Alphaproteobacteria</taxon>
        <taxon>Hyphomicrobiales</taxon>
        <taxon>Aurantimonadaceae</taxon>
        <taxon>Aureimonas</taxon>
    </lineage>
</organism>
<keyword evidence="1" id="KW-0378">Hydrolase</keyword>
<feature type="signal peptide" evidence="2">
    <location>
        <begin position="1"/>
        <end position="24"/>
    </location>
</feature>
<dbReference type="InterPro" id="IPR006311">
    <property type="entry name" value="TAT_signal"/>
</dbReference>
<evidence type="ECO:0000259" key="3">
    <source>
        <dbReference type="Pfam" id="PF07859"/>
    </source>
</evidence>
<dbReference type="GO" id="GO:0016787">
    <property type="term" value="F:hydrolase activity"/>
    <property type="evidence" value="ECO:0007669"/>
    <property type="project" value="UniProtKB-KW"/>
</dbReference>